<keyword evidence="16" id="KW-0325">Glycoprotein</keyword>
<dbReference type="Gene3D" id="2.90.10.10">
    <property type="entry name" value="Bulb-type lectin domain"/>
    <property type="match status" value="1"/>
</dbReference>
<comment type="catalytic activity">
    <reaction evidence="18 19">
        <text>L-seryl-[protein] + ATP = O-phospho-L-seryl-[protein] + ADP + H(+)</text>
        <dbReference type="Rhea" id="RHEA:17989"/>
        <dbReference type="Rhea" id="RHEA-COMP:9863"/>
        <dbReference type="Rhea" id="RHEA-COMP:11604"/>
        <dbReference type="ChEBI" id="CHEBI:15378"/>
        <dbReference type="ChEBI" id="CHEBI:29999"/>
        <dbReference type="ChEBI" id="CHEBI:30616"/>
        <dbReference type="ChEBI" id="CHEBI:83421"/>
        <dbReference type="ChEBI" id="CHEBI:456216"/>
        <dbReference type="EC" id="2.7.11.1"/>
    </reaction>
</comment>
<dbReference type="InterPro" id="IPR003609">
    <property type="entry name" value="Pan_app"/>
</dbReference>
<evidence type="ECO:0000256" key="15">
    <source>
        <dbReference type="ARBA" id="ARBA00023170"/>
    </source>
</evidence>
<comment type="catalytic activity">
    <reaction evidence="17 19">
        <text>L-threonyl-[protein] + ATP = O-phospho-L-threonyl-[protein] + ADP + H(+)</text>
        <dbReference type="Rhea" id="RHEA:46608"/>
        <dbReference type="Rhea" id="RHEA-COMP:11060"/>
        <dbReference type="Rhea" id="RHEA-COMP:11605"/>
        <dbReference type="ChEBI" id="CHEBI:15378"/>
        <dbReference type="ChEBI" id="CHEBI:30013"/>
        <dbReference type="ChEBI" id="CHEBI:30616"/>
        <dbReference type="ChEBI" id="CHEBI:61977"/>
        <dbReference type="ChEBI" id="CHEBI:456216"/>
        <dbReference type="EC" id="2.7.11.1"/>
    </reaction>
</comment>
<dbReference type="InterPro" id="IPR000742">
    <property type="entry name" value="EGF"/>
</dbReference>
<dbReference type="GO" id="GO:0106310">
    <property type="term" value="F:protein serine kinase activity"/>
    <property type="evidence" value="ECO:0007669"/>
    <property type="project" value="RHEA"/>
</dbReference>
<dbReference type="CDD" id="cd01098">
    <property type="entry name" value="PAN_AP_plant"/>
    <property type="match status" value="1"/>
</dbReference>
<dbReference type="CDD" id="cd00028">
    <property type="entry name" value="B_lectin"/>
    <property type="match status" value="1"/>
</dbReference>
<evidence type="ECO:0000313" key="27">
    <source>
        <dbReference type="EMBL" id="PRQ28617.1"/>
    </source>
</evidence>
<evidence type="ECO:0000259" key="24">
    <source>
        <dbReference type="PROSITE" id="PS50026"/>
    </source>
</evidence>
<dbReference type="PROSITE" id="PS00107">
    <property type="entry name" value="PROTEIN_KINASE_ATP"/>
    <property type="match status" value="1"/>
</dbReference>
<evidence type="ECO:0000256" key="11">
    <source>
        <dbReference type="ARBA" id="ARBA00022840"/>
    </source>
</evidence>
<organism evidence="27 28">
    <name type="scientific">Rosa chinensis</name>
    <name type="common">China rose</name>
    <dbReference type="NCBI Taxonomy" id="74649"/>
    <lineage>
        <taxon>Eukaryota</taxon>
        <taxon>Viridiplantae</taxon>
        <taxon>Streptophyta</taxon>
        <taxon>Embryophyta</taxon>
        <taxon>Tracheophyta</taxon>
        <taxon>Spermatophyta</taxon>
        <taxon>Magnoliopsida</taxon>
        <taxon>eudicotyledons</taxon>
        <taxon>Gunneridae</taxon>
        <taxon>Pentapetalae</taxon>
        <taxon>rosids</taxon>
        <taxon>fabids</taxon>
        <taxon>Rosales</taxon>
        <taxon>Rosaceae</taxon>
        <taxon>Rosoideae</taxon>
        <taxon>Rosoideae incertae sedis</taxon>
        <taxon>Rosa</taxon>
    </lineage>
</organism>
<evidence type="ECO:0000259" key="26">
    <source>
        <dbReference type="PROSITE" id="PS50948"/>
    </source>
</evidence>
<dbReference type="PROSITE" id="PS50011">
    <property type="entry name" value="PROTEIN_KINASE_DOM"/>
    <property type="match status" value="1"/>
</dbReference>
<dbReference type="CDD" id="cd00054">
    <property type="entry name" value="EGF_CA"/>
    <property type="match status" value="1"/>
</dbReference>
<dbReference type="GO" id="GO:0030246">
    <property type="term" value="F:carbohydrate binding"/>
    <property type="evidence" value="ECO:0007669"/>
    <property type="project" value="UniProtKB-KW"/>
</dbReference>
<comment type="caution">
    <text evidence="27">The sequence shown here is derived from an EMBL/GenBank/DDBJ whole genome shotgun (WGS) entry which is preliminary data.</text>
</comment>
<dbReference type="EC" id="2.7.11.1" evidence="19"/>
<keyword evidence="13" id="KW-0472">Membrane</keyword>
<dbReference type="PROSITE" id="PS50927">
    <property type="entry name" value="BULB_LECTIN"/>
    <property type="match status" value="1"/>
</dbReference>
<feature type="domain" description="EGF-like" evidence="24">
    <location>
        <begin position="287"/>
        <end position="325"/>
    </location>
</feature>
<feature type="domain" description="Apple" evidence="26">
    <location>
        <begin position="345"/>
        <end position="427"/>
    </location>
</feature>
<reference evidence="27 28" key="1">
    <citation type="journal article" date="2018" name="Nat. Genet.">
        <title>The Rosa genome provides new insights in the design of modern roses.</title>
        <authorList>
            <person name="Bendahmane M."/>
        </authorList>
    </citation>
    <scope>NUCLEOTIDE SEQUENCE [LARGE SCALE GENOMIC DNA]</scope>
    <source>
        <strain evidence="28">cv. Old Blush</strain>
    </source>
</reference>
<dbReference type="PROSITE" id="PS50026">
    <property type="entry name" value="EGF_3"/>
    <property type="match status" value="1"/>
</dbReference>
<dbReference type="PROSITE" id="PS50948">
    <property type="entry name" value="PAN"/>
    <property type="match status" value="1"/>
</dbReference>
<dbReference type="Pfam" id="PF00954">
    <property type="entry name" value="S_locus_glycop"/>
    <property type="match status" value="1"/>
</dbReference>
<keyword evidence="15" id="KW-0675">Receptor</keyword>
<name>A0A2P6Q362_ROSCH</name>
<dbReference type="SMART" id="SM00220">
    <property type="entry name" value="S_TKc"/>
    <property type="match status" value="1"/>
</dbReference>
<evidence type="ECO:0000256" key="22">
    <source>
        <dbReference type="SAM" id="SignalP"/>
    </source>
</evidence>
<accession>A0A2P6Q362</accession>
<dbReference type="PIRSF" id="PIRSF000641">
    <property type="entry name" value="SRK"/>
    <property type="match status" value="1"/>
</dbReference>
<dbReference type="SUPFAM" id="SSF51110">
    <property type="entry name" value="alpha-D-mannose-specific plant lectins"/>
    <property type="match status" value="1"/>
</dbReference>
<dbReference type="Pfam" id="PF08276">
    <property type="entry name" value="PAN_2"/>
    <property type="match status" value="1"/>
</dbReference>
<evidence type="ECO:0000256" key="7">
    <source>
        <dbReference type="ARBA" id="ARBA00022729"/>
    </source>
</evidence>
<keyword evidence="4 20" id="KW-0245">EGF-like domain</keyword>
<feature type="domain" description="Protein kinase" evidence="23">
    <location>
        <begin position="483"/>
        <end position="760"/>
    </location>
</feature>
<dbReference type="Proteomes" id="UP000238479">
    <property type="component" value="Chromosome 5"/>
</dbReference>
<evidence type="ECO:0000256" key="3">
    <source>
        <dbReference type="ARBA" id="ARBA00022527"/>
    </source>
</evidence>
<dbReference type="EMBL" id="PDCK01000043">
    <property type="protein sequence ID" value="PRQ28617.1"/>
    <property type="molecule type" value="Genomic_DNA"/>
</dbReference>
<dbReference type="CDD" id="cd14066">
    <property type="entry name" value="STKc_IRAK"/>
    <property type="match status" value="1"/>
</dbReference>
<dbReference type="InterPro" id="IPR001245">
    <property type="entry name" value="Ser-Thr/Tyr_kinase_cat_dom"/>
</dbReference>
<dbReference type="AlphaFoldDB" id="A0A2P6Q362"/>
<evidence type="ECO:0000256" key="9">
    <source>
        <dbReference type="ARBA" id="ARBA00022741"/>
    </source>
</evidence>
<dbReference type="InterPro" id="IPR000719">
    <property type="entry name" value="Prot_kinase_dom"/>
</dbReference>
<dbReference type="FunFam" id="2.90.10.10:FF:000005">
    <property type="entry name" value="G-type lectin S-receptor-like serine/threonine-protein kinase"/>
    <property type="match status" value="1"/>
</dbReference>
<comment type="caution">
    <text evidence="20">Lacks conserved residue(s) required for the propagation of feature annotation.</text>
</comment>
<comment type="similarity">
    <text evidence="19">Belongs to the protein kinase superfamily. Ser/Thr protein kinase family.</text>
</comment>
<dbReference type="Gene3D" id="1.10.510.10">
    <property type="entry name" value="Transferase(Phosphotransferase) domain 1"/>
    <property type="match status" value="1"/>
</dbReference>
<evidence type="ECO:0000256" key="14">
    <source>
        <dbReference type="ARBA" id="ARBA00023157"/>
    </source>
</evidence>
<proteinExistence type="inferred from homology"/>
<dbReference type="FunFam" id="3.30.200.20:FF:000330">
    <property type="entry name" value="G-type lectin S-receptor-like serine/threonine-protein kinase At4g03230"/>
    <property type="match status" value="1"/>
</dbReference>
<feature type="signal peptide" evidence="22">
    <location>
        <begin position="1"/>
        <end position="23"/>
    </location>
</feature>
<evidence type="ECO:0000256" key="1">
    <source>
        <dbReference type="ARBA" id="ARBA00004251"/>
    </source>
</evidence>
<keyword evidence="7 22" id="KW-0732">Signal</keyword>
<dbReference type="Pfam" id="PF07714">
    <property type="entry name" value="PK_Tyr_Ser-Thr"/>
    <property type="match status" value="1"/>
</dbReference>
<protein>
    <recommendedName>
        <fullName evidence="19">Receptor-like serine/threonine-protein kinase</fullName>
        <ecNumber evidence="19">2.7.11.1</ecNumber>
    </recommendedName>
</protein>
<evidence type="ECO:0000259" key="23">
    <source>
        <dbReference type="PROSITE" id="PS50011"/>
    </source>
</evidence>
<evidence type="ECO:0000256" key="6">
    <source>
        <dbReference type="ARBA" id="ARBA00022692"/>
    </source>
</evidence>
<evidence type="ECO:0000256" key="21">
    <source>
        <dbReference type="PROSITE-ProRule" id="PRU10141"/>
    </source>
</evidence>
<feature type="domain" description="Bulb-type lectin" evidence="25">
    <location>
        <begin position="27"/>
        <end position="150"/>
    </location>
</feature>
<evidence type="ECO:0000256" key="20">
    <source>
        <dbReference type="PROSITE-ProRule" id="PRU00076"/>
    </source>
</evidence>
<dbReference type="InterPro" id="IPR036426">
    <property type="entry name" value="Bulb-type_lectin_dom_sf"/>
</dbReference>
<dbReference type="Gene3D" id="3.30.200.20">
    <property type="entry name" value="Phosphorylase Kinase, domain 1"/>
    <property type="match status" value="1"/>
</dbReference>
<dbReference type="GO" id="GO:0005886">
    <property type="term" value="C:plasma membrane"/>
    <property type="evidence" value="ECO:0007669"/>
    <property type="project" value="UniProtKB-SubCell"/>
</dbReference>
<evidence type="ECO:0000313" key="28">
    <source>
        <dbReference type="Proteomes" id="UP000238479"/>
    </source>
</evidence>
<keyword evidence="5 19" id="KW-0808">Transferase</keyword>
<dbReference type="GO" id="GO:0004674">
    <property type="term" value="F:protein serine/threonine kinase activity"/>
    <property type="evidence" value="ECO:0007669"/>
    <property type="project" value="UniProtKB-KW"/>
</dbReference>
<dbReference type="Gramene" id="PRQ28617">
    <property type="protein sequence ID" value="PRQ28617"/>
    <property type="gene ID" value="RchiOBHm_Chr5g0004941"/>
</dbReference>
<keyword evidence="8" id="KW-0430">Lectin</keyword>
<dbReference type="STRING" id="74649.A0A2P6Q362"/>
<evidence type="ECO:0000256" key="16">
    <source>
        <dbReference type="ARBA" id="ARBA00023180"/>
    </source>
</evidence>
<evidence type="ECO:0000256" key="5">
    <source>
        <dbReference type="ARBA" id="ARBA00022679"/>
    </source>
</evidence>
<keyword evidence="3 19" id="KW-0723">Serine/threonine-protein kinase</keyword>
<dbReference type="SUPFAM" id="SSF56112">
    <property type="entry name" value="Protein kinase-like (PK-like)"/>
    <property type="match status" value="1"/>
</dbReference>
<keyword evidence="11 19" id="KW-0067">ATP-binding</keyword>
<evidence type="ECO:0000256" key="18">
    <source>
        <dbReference type="ARBA" id="ARBA00048679"/>
    </source>
</evidence>
<dbReference type="InterPro" id="IPR017441">
    <property type="entry name" value="Protein_kinase_ATP_BS"/>
</dbReference>
<evidence type="ECO:0000256" key="8">
    <source>
        <dbReference type="ARBA" id="ARBA00022734"/>
    </source>
</evidence>
<feature type="binding site" evidence="21">
    <location>
        <position position="511"/>
    </location>
    <ligand>
        <name>ATP</name>
        <dbReference type="ChEBI" id="CHEBI:30616"/>
    </ligand>
</feature>
<dbReference type="FunFam" id="1.10.510.10:FF:000060">
    <property type="entry name" value="G-type lectin S-receptor-like serine/threonine-protein kinase"/>
    <property type="match status" value="1"/>
</dbReference>
<keyword evidence="2" id="KW-1003">Cell membrane</keyword>
<evidence type="ECO:0000256" key="2">
    <source>
        <dbReference type="ARBA" id="ARBA00022475"/>
    </source>
</evidence>
<dbReference type="InterPro" id="IPR000858">
    <property type="entry name" value="S_locus_glycoprot_dom"/>
</dbReference>
<keyword evidence="14" id="KW-1015">Disulfide bond</keyword>
<keyword evidence="28" id="KW-1185">Reference proteome</keyword>
<feature type="chain" id="PRO_5015141905" description="Receptor-like serine/threonine-protein kinase" evidence="22">
    <location>
        <begin position="24"/>
        <end position="799"/>
    </location>
</feature>
<dbReference type="InterPro" id="IPR011009">
    <property type="entry name" value="Kinase-like_dom_sf"/>
</dbReference>
<dbReference type="OMA" id="LFDLHTI"/>
<sequence>MSFSSEAFIQILLIFLLLPSSICQLPLDTLTPNQPIRDGDVLVSSRKLFALGFFSPGNPQHRHVGVWFYKVPEKTIVWVANRNHPVNDSSGVLSISGDGGLVIHGKDQSTPLWSANVTLSSPNNFTAKLRDTGNLVLLENGNQRVVWDSFDYPSDTVLSSMKLGLDRRSGLEWLITSWKSKDDPGTGSCTYGIDPRGSPQLFLKKEGGPLWRSGPWIGDRWSGEPQLSSTVGLFNLSFVNNEDEISYKRVVANDSLFTRGVLDESGIYQRLMWNDKENKWIELVSDPNEWCDNYGLCGPNSNCDPYNDYKFACTCQPGFEPKSPSDWYLRIGVGGCIRKAGVSVCRNGEGFVPVNRVKVPDSSTAVRVNMSLSLEACKLECLMDCSCTAYTSADERGGGNGCLTWHGDLMDTRTYPKVGQDLYVRVDATSLGNRRRNKCSFILTAGSTYFEESSGGTAFDDSRINSELAFFHLKTITTATNNFSIENKLGEGGFGSVYKGILHNGKEIAVKRLSKFSGQGVEEFKNEILLIAKLQHRNLVRILGCCVEDEEKILIYEYLPNKSLDSFIFNETKRALLNWTKRFEIIFGIARGILYLHEDSRLRIIHRDLKASNVLLDNSLNPKIADFGMARIFSGEQSEANTNRVVGTYGYMSPEYAMEGLFSIKSDVYSFGVLLLEIITGKKNVGYYHEEYPNSNLVGHVWDLWKEGRAVEIFDSSIEEYLVSEVVRCIQIGLLCVQEYATDRPTMSAVVSMLGNDAALPSPRRPAFLLKRMTPSGEPSSGEGANSVNDVTCTIVEGR</sequence>
<evidence type="ECO:0000256" key="13">
    <source>
        <dbReference type="ARBA" id="ARBA00023136"/>
    </source>
</evidence>
<evidence type="ECO:0000256" key="10">
    <source>
        <dbReference type="ARBA" id="ARBA00022777"/>
    </source>
</evidence>
<keyword evidence="9 19" id="KW-0547">Nucleotide-binding</keyword>
<keyword evidence="12" id="KW-1133">Transmembrane helix</keyword>
<dbReference type="InterPro" id="IPR001480">
    <property type="entry name" value="Bulb-type_lectin_dom"/>
</dbReference>
<dbReference type="PANTHER" id="PTHR27002">
    <property type="entry name" value="RECEPTOR-LIKE SERINE/THREONINE-PROTEIN KINASE SD1-8"/>
    <property type="match status" value="1"/>
</dbReference>
<evidence type="ECO:0000256" key="19">
    <source>
        <dbReference type="PIRNR" id="PIRNR000641"/>
    </source>
</evidence>
<dbReference type="InterPro" id="IPR024171">
    <property type="entry name" value="SRK-like_kinase"/>
</dbReference>
<evidence type="ECO:0000256" key="12">
    <source>
        <dbReference type="ARBA" id="ARBA00022989"/>
    </source>
</evidence>
<evidence type="ECO:0000256" key="17">
    <source>
        <dbReference type="ARBA" id="ARBA00047899"/>
    </source>
</evidence>
<dbReference type="InterPro" id="IPR008271">
    <property type="entry name" value="Ser/Thr_kinase_AS"/>
</dbReference>
<dbReference type="SMART" id="SM00473">
    <property type="entry name" value="PAN_AP"/>
    <property type="match status" value="1"/>
</dbReference>
<dbReference type="PANTHER" id="PTHR27002:SF1095">
    <property type="entry name" value="G-TYPE LECTIN S-RECEPTOR-LIKE SERINE_THREONINE-PROTEIN KINASE RKS1"/>
    <property type="match status" value="1"/>
</dbReference>
<comment type="subcellular location">
    <subcellularLocation>
        <location evidence="1">Cell membrane</location>
        <topology evidence="1">Single-pass type I membrane protein</topology>
    </subcellularLocation>
</comment>
<dbReference type="Pfam" id="PF01453">
    <property type="entry name" value="B_lectin"/>
    <property type="match status" value="1"/>
</dbReference>
<gene>
    <name evidence="27" type="ORF">RchiOBHm_Chr5g0004941</name>
</gene>
<evidence type="ECO:0000256" key="4">
    <source>
        <dbReference type="ARBA" id="ARBA00022536"/>
    </source>
</evidence>
<keyword evidence="6" id="KW-0812">Transmembrane</keyword>
<evidence type="ECO:0000259" key="25">
    <source>
        <dbReference type="PROSITE" id="PS50927"/>
    </source>
</evidence>
<dbReference type="GO" id="GO:0005524">
    <property type="term" value="F:ATP binding"/>
    <property type="evidence" value="ECO:0007669"/>
    <property type="project" value="UniProtKB-UniRule"/>
</dbReference>
<dbReference type="SMART" id="SM00108">
    <property type="entry name" value="B_lectin"/>
    <property type="match status" value="1"/>
</dbReference>
<keyword evidence="10 19" id="KW-0418">Kinase</keyword>
<dbReference type="PROSITE" id="PS00108">
    <property type="entry name" value="PROTEIN_KINASE_ST"/>
    <property type="match status" value="1"/>
</dbReference>
<dbReference type="GO" id="GO:0048544">
    <property type="term" value="P:recognition of pollen"/>
    <property type="evidence" value="ECO:0007669"/>
    <property type="project" value="InterPro"/>
</dbReference>